<dbReference type="OrthoDB" id="3514174at2"/>
<evidence type="ECO:0000256" key="1">
    <source>
        <dbReference type="ARBA" id="ARBA00022833"/>
    </source>
</evidence>
<gene>
    <name evidence="2" type="ORF">PSU4_45790</name>
</gene>
<dbReference type="Pfam" id="PF02585">
    <property type="entry name" value="PIG-L"/>
    <property type="match status" value="1"/>
</dbReference>
<sequence length="235" mass="25059">MRVLAVGAHPDDIELGCGGALLAHRARGDEVTLLVMTTGEQGPQDARSRIGEQEDAAELLGADLRWGGFDDCAVPTDRSAVTVVQDAIDASGADIVYTHAPLDTHQDHRATAAAVRAAARRARRVLLYESPTTTSFDPVVYIDVATLVEAKLDLLRAHMSQVLKNGLVDLEAVEAQARYHGFRGRMRNAEAFEAERFVWDLGAAEPAAPVVAAAVAGPLVPQAAATVVVPRTRRP</sequence>
<dbReference type="EMBL" id="BJVJ01000059">
    <property type="protein sequence ID" value="GEL25625.1"/>
    <property type="molecule type" value="Genomic_DNA"/>
</dbReference>
<dbReference type="GO" id="GO:0016811">
    <property type="term" value="F:hydrolase activity, acting on carbon-nitrogen (but not peptide) bonds, in linear amides"/>
    <property type="evidence" value="ECO:0007669"/>
    <property type="project" value="TreeGrafter"/>
</dbReference>
<keyword evidence="3" id="KW-1185">Reference proteome</keyword>
<dbReference type="AlphaFoldDB" id="A0A511DLF3"/>
<name>A0A511DLF3_9PSEU</name>
<accession>A0A511DLF3</accession>
<comment type="caution">
    <text evidence="2">The sequence shown here is derived from an EMBL/GenBank/DDBJ whole genome shotgun (WGS) entry which is preliminary data.</text>
</comment>
<evidence type="ECO:0000313" key="2">
    <source>
        <dbReference type="EMBL" id="GEL25625.1"/>
    </source>
</evidence>
<dbReference type="PANTHER" id="PTHR12993:SF30">
    <property type="entry name" value="N-ACETYL-ALPHA-D-GLUCOSAMINYL L-MALATE DEACETYLASE 1"/>
    <property type="match status" value="1"/>
</dbReference>
<reference evidence="2 3" key="1">
    <citation type="submission" date="2019-07" db="EMBL/GenBank/DDBJ databases">
        <title>Whole genome shotgun sequence of Pseudonocardia sulfidoxydans NBRC 16205.</title>
        <authorList>
            <person name="Hosoyama A."/>
            <person name="Uohara A."/>
            <person name="Ohji S."/>
            <person name="Ichikawa N."/>
        </authorList>
    </citation>
    <scope>NUCLEOTIDE SEQUENCE [LARGE SCALE GENOMIC DNA]</scope>
    <source>
        <strain evidence="2 3">NBRC 16205</strain>
    </source>
</reference>
<dbReference type="PANTHER" id="PTHR12993">
    <property type="entry name" value="N-ACETYLGLUCOSAMINYL-PHOSPHATIDYLINOSITOL DE-N-ACETYLASE-RELATED"/>
    <property type="match status" value="1"/>
</dbReference>
<dbReference type="GO" id="GO:0016137">
    <property type="term" value="P:glycoside metabolic process"/>
    <property type="evidence" value="ECO:0007669"/>
    <property type="project" value="UniProtKB-ARBA"/>
</dbReference>
<dbReference type="Proteomes" id="UP000321685">
    <property type="component" value="Unassembled WGS sequence"/>
</dbReference>
<dbReference type="RefSeq" id="WP_147112173.1">
    <property type="nucleotide sequence ID" value="NZ_BJVJ01000059.1"/>
</dbReference>
<proteinExistence type="predicted"/>
<protein>
    <recommendedName>
        <fullName evidence="4">GlcNAc-PI de-N-acetylase</fullName>
    </recommendedName>
</protein>
<dbReference type="Gene3D" id="3.40.50.10320">
    <property type="entry name" value="LmbE-like"/>
    <property type="match status" value="1"/>
</dbReference>
<dbReference type="InterPro" id="IPR024078">
    <property type="entry name" value="LmbE-like_dom_sf"/>
</dbReference>
<dbReference type="InterPro" id="IPR003737">
    <property type="entry name" value="GlcNAc_PI_deacetylase-related"/>
</dbReference>
<keyword evidence="1" id="KW-0862">Zinc</keyword>
<evidence type="ECO:0008006" key="4">
    <source>
        <dbReference type="Google" id="ProtNLM"/>
    </source>
</evidence>
<organism evidence="2 3">
    <name type="scientific">Pseudonocardia sulfidoxydans NBRC 16205</name>
    <dbReference type="NCBI Taxonomy" id="1223511"/>
    <lineage>
        <taxon>Bacteria</taxon>
        <taxon>Bacillati</taxon>
        <taxon>Actinomycetota</taxon>
        <taxon>Actinomycetes</taxon>
        <taxon>Pseudonocardiales</taxon>
        <taxon>Pseudonocardiaceae</taxon>
        <taxon>Pseudonocardia</taxon>
    </lineage>
</organism>
<dbReference type="SUPFAM" id="SSF102588">
    <property type="entry name" value="LmbE-like"/>
    <property type="match status" value="1"/>
</dbReference>
<evidence type="ECO:0000313" key="3">
    <source>
        <dbReference type="Proteomes" id="UP000321685"/>
    </source>
</evidence>